<accession>A0A699K6V8</accession>
<keyword evidence="3" id="KW-0067">ATP-binding</keyword>
<keyword evidence="3" id="KW-0378">Hydrolase</keyword>
<gene>
    <name evidence="3" type="ORF">Tci_646720</name>
</gene>
<sequence>MGSVRETGYADVKGFCSGNVVEGSVDSRDLPFTADVVCDVHVGGRPVSIVNHRQTGSVDSRDLPFTADVVCDVHVGGRPVSIVNHRQTGSVDSRDLCLIDDLVRDVDVGSHSYGSTQNCRTDQPGALWYENQKRIGAAIFTGNNIGGSDGPSSKRQHMSFDHGNQQLSNLNNHPVADREFLGVTGTSSILRASCKNNFPHEGGASSGQNQKRSKGVTSTIREASDSACPSSRRRNLSVHHRNLNTSNLNNNSTSINASSTHYEAHTGPLSEYKYVGKCEHSCEHCDARFWYEERVKDDQRRNRLAFHRCCMAGQVVIRSYQIYPEYIKLLFRDRHFIENIKAYNQMFSMTSLGVRIDESVNVGRRPYVFKISGQLYHWLGSLCPAEGDPPRFLQLYVYDTENEVNNRMSYFGGDGSDLRRDIVEGLIELLDNHNALVKLFRTTHEKLLDEEVPPFKVRLYSVVGAREFELPIGDTLDAIVYESGPDTDMDYDIVIEERIGQPQRVNKLHPSYMALQFPPLFIYGKHGYSKEMKMVSVPGASSSENRWLTMKAYYSYMRHDRVSSFNYLSKTGLLFQQYMVTAFCVVEQNRIDWVREHQNDIRNDYLSGIYNAINCGDSDGFVCGVKLILPQSFTGGPCYMYAHYLDALAICRVHGNPLYFITFMCNVKWPEIVEYMEDFPGLTIADRADIVDRVFK</sequence>
<dbReference type="PANTHER" id="PTHR45786:SF74">
    <property type="entry name" value="ATP-DEPENDENT DNA HELICASE"/>
    <property type="match status" value="1"/>
</dbReference>
<evidence type="ECO:0000259" key="2">
    <source>
        <dbReference type="Pfam" id="PF14214"/>
    </source>
</evidence>
<name>A0A699K6V8_TANCI</name>
<feature type="compositionally biased region" description="Low complexity" evidence="1">
    <location>
        <begin position="243"/>
        <end position="252"/>
    </location>
</feature>
<reference evidence="3" key="1">
    <citation type="journal article" date="2019" name="Sci. Rep.">
        <title>Draft genome of Tanacetum cinerariifolium, the natural source of mosquito coil.</title>
        <authorList>
            <person name="Yamashiro T."/>
            <person name="Shiraishi A."/>
            <person name="Satake H."/>
            <person name="Nakayama K."/>
        </authorList>
    </citation>
    <scope>NUCLEOTIDE SEQUENCE</scope>
</reference>
<keyword evidence="3" id="KW-0547">Nucleotide-binding</keyword>
<keyword evidence="3" id="KW-0347">Helicase</keyword>
<dbReference type="Pfam" id="PF14214">
    <property type="entry name" value="Helitron_like_N"/>
    <property type="match status" value="1"/>
</dbReference>
<evidence type="ECO:0000256" key="1">
    <source>
        <dbReference type="SAM" id="MobiDB-lite"/>
    </source>
</evidence>
<dbReference type="AlphaFoldDB" id="A0A699K6V8"/>
<organism evidence="3">
    <name type="scientific">Tanacetum cinerariifolium</name>
    <name type="common">Dalmatian daisy</name>
    <name type="synonym">Chrysanthemum cinerariifolium</name>
    <dbReference type="NCBI Taxonomy" id="118510"/>
    <lineage>
        <taxon>Eukaryota</taxon>
        <taxon>Viridiplantae</taxon>
        <taxon>Streptophyta</taxon>
        <taxon>Embryophyta</taxon>
        <taxon>Tracheophyta</taxon>
        <taxon>Spermatophyta</taxon>
        <taxon>Magnoliopsida</taxon>
        <taxon>eudicotyledons</taxon>
        <taxon>Gunneridae</taxon>
        <taxon>Pentapetalae</taxon>
        <taxon>asterids</taxon>
        <taxon>campanulids</taxon>
        <taxon>Asterales</taxon>
        <taxon>Asteraceae</taxon>
        <taxon>Asteroideae</taxon>
        <taxon>Anthemideae</taxon>
        <taxon>Anthemidinae</taxon>
        <taxon>Tanacetum</taxon>
    </lineage>
</organism>
<feature type="compositionally biased region" description="Polar residues" evidence="1">
    <location>
        <begin position="206"/>
        <end position="221"/>
    </location>
</feature>
<comment type="caution">
    <text evidence="3">The sequence shown here is derived from an EMBL/GenBank/DDBJ whole genome shotgun (WGS) entry which is preliminary data.</text>
</comment>
<dbReference type="EMBL" id="BKCJ010480359">
    <property type="protein sequence ID" value="GFA74748.1"/>
    <property type="molecule type" value="Genomic_DNA"/>
</dbReference>
<protein>
    <submittedName>
        <fullName evidence="3">DNA helicase</fullName>
    </submittedName>
</protein>
<feature type="region of interest" description="Disordered" evidence="1">
    <location>
        <begin position="143"/>
        <end position="170"/>
    </location>
</feature>
<feature type="region of interest" description="Disordered" evidence="1">
    <location>
        <begin position="199"/>
        <end position="252"/>
    </location>
</feature>
<dbReference type="InterPro" id="IPR025476">
    <property type="entry name" value="Helitron_helicase-like"/>
</dbReference>
<evidence type="ECO:0000313" key="3">
    <source>
        <dbReference type="EMBL" id="GFA74748.1"/>
    </source>
</evidence>
<proteinExistence type="predicted"/>
<feature type="domain" description="Helitron helicase-like" evidence="2">
    <location>
        <begin position="553"/>
        <end position="696"/>
    </location>
</feature>
<dbReference type="GO" id="GO:0004386">
    <property type="term" value="F:helicase activity"/>
    <property type="evidence" value="ECO:0007669"/>
    <property type="project" value="UniProtKB-KW"/>
</dbReference>
<feature type="compositionally biased region" description="Basic residues" evidence="1">
    <location>
        <begin position="231"/>
        <end position="242"/>
    </location>
</feature>
<dbReference type="PANTHER" id="PTHR45786">
    <property type="entry name" value="DNA BINDING PROTEIN-LIKE"/>
    <property type="match status" value="1"/>
</dbReference>